<dbReference type="Proteomes" id="UP000294963">
    <property type="component" value="Unassembled WGS sequence"/>
</dbReference>
<dbReference type="Pfam" id="PF13524">
    <property type="entry name" value="Glyco_trans_1_2"/>
    <property type="match status" value="1"/>
</dbReference>
<evidence type="ECO:0000313" key="3">
    <source>
        <dbReference type="Proteomes" id="UP000294963"/>
    </source>
</evidence>
<proteinExistence type="predicted"/>
<keyword evidence="2" id="KW-0808">Transferase</keyword>
<protein>
    <submittedName>
        <fullName evidence="2">Glycosyl transferase family 1</fullName>
    </submittedName>
</protein>
<evidence type="ECO:0000313" key="2">
    <source>
        <dbReference type="EMBL" id="TCM68374.1"/>
    </source>
</evidence>
<evidence type="ECO:0000259" key="1">
    <source>
        <dbReference type="Pfam" id="PF13524"/>
    </source>
</evidence>
<gene>
    <name evidence="2" type="ORF">EC844_10577</name>
</gene>
<dbReference type="AlphaFoldDB" id="A0A4R1XV14"/>
<organism evidence="2 3">
    <name type="scientific">Acinetobacter calcoaceticus</name>
    <dbReference type="NCBI Taxonomy" id="471"/>
    <lineage>
        <taxon>Bacteria</taxon>
        <taxon>Pseudomonadati</taxon>
        <taxon>Pseudomonadota</taxon>
        <taxon>Gammaproteobacteria</taxon>
        <taxon>Moraxellales</taxon>
        <taxon>Moraxellaceae</taxon>
        <taxon>Acinetobacter</taxon>
        <taxon>Acinetobacter calcoaceticus/baumannii complex</taxon>
    </lineage>
</organism>
<keyword evidence="3" id="KW-1185">Reference proteome</keyword>
<dbReference type="GO" id="GO:0016740">
    <property type="term" value="F:transferase activity"/>
    <property type="evidence" value="ECO:0007669"/>
    <property type="project" value="UniProtKB-KW"/>
</dbReference>
<dbReference type="OrthoDB" id="8756565at2"/>
<reference evidence="2 3" key="1">
    <citation type="submission" date="2019-03" db="EMBL/GenBank/DDBJ databases">
        <title>Genomic analyses of the natural microbiome of Caenorhabditis elegans.</title>
        <authorList>
            <person name="Samuel B."/>
        </authorList>
    </citation>
    <scope>NUCLEOTIDE SEQUENCE [LARGE SCALE GENOMIC DNA]</scope>
    <source>
        <strain evidence="2 3">JUb89</strain>
    </source>
</reference>
<dbReference type="InterPro" id="IPR055259">
    <property type="entry name" value="YkvP/CgeB_Glyco_trans-like"/>
</dbReference>
<sequence>MGFYFGTQAASKLNILCVLDPFSSQMLAYEPNITLEHANPNFLPLFYKHYDFLLVESAWLGQQNKWRHRVASYPDHQERNNHKLAKLVQWAKDKKIPTIFWNKEDPFHFEQFIDSAKLFDYIFTTDASIVERYQQLCPDAQVAALSFPFQPKIHFPSPLEHIVDHSSIFIGSYMRHMHSERQQWQDMCFKAAAPYGLTIVDRHAHLARTQEHYKFPVIDNIDYCNAVEYSKTAAYYHQHQQALNVNTVTSSPTMYSRRLIEIMACNRLAISNPSLAIEQHFPDMCETISHSDQADALFEQLQYGYTADQIEKVNTAREHVFQHYTVRTWLKNMLQHCQIDHPYLTLNK</sequence>
<feature type="domain" description="Spore protein YkvP/CgeB glycosyl transferase-like" evidence="1">
    <location>
        <begin position="216"/>
        <end position="335"/>
    </location>
</feature>
<name>A0A4R1XV14_ACICA</name>
<comment type="caution">
    <text evidence="2">The sequence shown here is derived from an EMBL/GenBank/DDBJ whole genome shotgun (WGS) entry which is preliminary data.</text>
</comment>
<accession>A0A4R1XV14</accession>
<dbReference type="EMBL" id="SLVJ01000005">
    <property type="protein sequence ID" value="TCM68374.1"/>
    <property type="molecule type" value="Genomic_DNA"/>
</dbReference>